<keyword evidence="1" id="KW-1133">Transmembrane helix</keyword>
<reference evidence="2" key="1">
    <citation type="journal article" date="2014" name="Front. Microbiol.">
        <title>High frequency of phylogenetically diverse reductive dehalogenase-homologous genes in deep subseafloor sedimentary metagenomes.</title>
        <authorList>
            <person name="Kawai M."/>
            <person name="Futagami T."/>
            <person name="Toyoda A."/>
            <person name="Takaki Y."/>
            <person name="Nishi S."/>
            <person name="Hori S."/>
            <person name="Arai W."/>
            <person name="Tsubouchi T."/>
            <person name="Morono Y."/>
            <person name="Uchiyama I."/>
            <person name="Ito T."/>
            <person name="Fujiyama A."/>
            <person name="Inagaki F."/>
            <person name="Takami H."/>
        </authorList>
    </citation>
    <scope>NUCLEOTIDE SEQUENCE</scope>
    <source>
        <strain evidence="2">Expedition CK06-06</strain>
    </source>
</reference>
<accession>X1GHC9</accession>
<feature type="non-terminal residue" evidence="2">
    <location>
        <position position="1"/>
    </location>
</feature>
<feature type="transmembrane region" description="Helical" evidence="1">
    <location>
        <begin position="21"/>
        <end position="41"/>
    </location>
</feature>
<evidence type="ECO:0000313" key="2">
    <source>
        <dbReference type="EMBL" id="GAH32433.1"/>
    </source>
</evidence>
<proteinExistence type="predicted"/>
<dbReference type="AlphaFoldDB" id="X1GHC9"/>
<evidence type="ECO:0000256" key="1">
    <source>
        <dbReference type="SAM" id="Phobius"/>
    </source>
</evidence>
<name>X1GHC9_9ZZZZ</name>
<protein>
    <submittedName>
        <fullName evidence="2">Uncharacterized protein</fullName>
    </submittedName>
</protein>
<sequence length="45" mass="5074">EWYSNNEKQIDSKCKRINNASLFLAIGISASILGTIIYLFLQAEP</sequence>
<comment type="caution">
    <text evidence="2">The sequence shown here is derived from an EMBL/GenBank/DDBJ whole genome shotgun (WGS) entry which is preliminary data.</text>
</comment>
<gene>
    <name evidence="2" type="ORF">S03H2_25393</name>
</gene>
<dbReference type="EMBL" id="BARU01014360">
    <property type="protein sequence ID" value="GAH32433.1"/>
    <property type="molecule type" value="Genomic_DNA"/>
</dbReference>
<organism evidence="2">
    <name type="scientific">marine sediment metagenome</name>
    <dbReference type="NCBI Taxonomy" id="412755"/>
    <lineage>
        <taxon>unclassified sequences</taxon>
        <taxon>metagenomes</taxon>
        <taxon>ecological metagenomes</taxon>
    </lineage>
</organism>
<keyword evidence="1" id="KW-0472">Membrane</keyword>
<keyword evidence="1" id="KW-0812">Transmembrane</keyword>